<dbReference type="OMA" id="YACIFGD"/>
<dbReference type="PANTHER" id="PTHR24120">
    <property type="entry name" value="GH07239P"/>
    <property type="match status" value="1"/>
</dbReference>
<dbReference type="InterPro" id="IPR002110">
    <property type="entry name" value="Ankyrin_rpt"/>
</dbReference>
<dbReference type="PROSITE" id="PS50088">
    <property type="entry name" value="ANK_REPEAT"/>
    <property type="match status" value="2"/>
</dbReference>
<gene>
    <name evidence="2" type="ORF">GL50581_2136</name>
</gene>
<dbReference type="SUPFAM" id="SSF48403">
    <property type="entry name" value="Ankyrin repeat"/>
    <property type="match status" value="3"/>
</dbReference>
<dbReference type="AlphaFoldDB" id="C6LTP0"/>
<organism evidence="2 3">
    <name type="scientific">Giardia intestinalis (strain ATCC 50581 / GS clone H7)</name>
    <name type="common">Giardia lamblia</name>
    <dbReference type="NCBI Taxonomy" id="598745"/>
    <lineage>
        <taxon>Eukaryota</taxon>
        <taxon>Metamonada</taxon>
        <taxon>Diplomonadida</taxon>
        <taxon>Hexamitidae</taxon>
        <taxon>Giardiinae</taxon>
        <taxon>Giardia</taxon>
    </lineage>
</organism>
<evidence type="ECO:0000256" key="1">
    <source>
        <dbReference type="PROSITE-ProRule" id="PRU00023"/>
    </source>
</evidence>
<name>C6LTP0_GIAIB</name>
<accession>C6LTP0</accession>
<proteinExistence type="predicted"/>
<dbReference type="PANTHER" id="PTHR24120:SF4">
    <property type="entry name" value="GH07239P"/>
    <property type="match status" value="1"/>
</dbReference>
<dbReference type="PROSITE" id="PS50297">
    <property type="entry name" value="ANK_REP_REGION"/>
    <property type="match status" value="1"/>
</dbReference>
<dbReference type="SUPFAM" id="SSF56112">
    <property type="entry name" value="Protein kinase-like (PK-like)"/>
    <property type="match status" value="1"/>
</dbReference>
<dbReference type="Gene3D" id="1.25.40.20">
    <property type="entry name" value="Ankyrin repeat-containing domain"/>
    <property type="match status" value="4"/>
</dbReference>
<comment type="caution">
    <text evidence="2">The sequence shown here is derived from an EMBL/GenBank/DDBJ whole genome shotgun (WGS) entry which is preliminary data.</text>
</comment>
<evidence type="ECO:0000313" key="3">
    <source>
        <dbReference type="Proteomes" id="UP000002488"/>
    </source>
</evidence>
<dbReference type="Pfam" id="PF12796">
    <property type="entry name" value="Ank_2"/>
    <property type="match status" value="4"/>
</dbReference>
<dbReference type="SMART" id="SM00248">
    <property type="entry name" value="ANK"/>
    <property type="match status" value="15"/>
</dbReference>
<evidence type="ECO:0000313" key="2">
    <source>
        <dbReference type="EMBL" id="EET00658.1"/>
    </source>
</evidence>
<dbReference type="InterPro" id="IPR011009">
    <property type="entry name" value="Kinase-like_dom_sf"/>
</dbReference>
<feature type="repeat" description="ANK" evidence="1">
    <location>
        <begin position="1126"/>
        <end position="1158"/>
    </location>
</feature>
<dbReference type="EMBL" id="ACGJ01002272">
    <property type="protein sequence ID" value="EET00658.1"/>
    <property type="molecule type" value="Genomic_DNA"/>
</dbReference>
<dbReference type="VEuPathDB" id="GiardiaDB:GL50581_2136"/>
<dbReference type="OrthoDB" id="366390at2759"/>
<keyword evidence="1" id="KW-0040">ANK repeat</keyword>
<sequence>MATTPATVLGNYTHIVDWTNPPCSAILRRDVLDGDLATALEGNRALLSLVKQLSHRNLLNCFNVQCSASSGLMIWMEKACFPSLANLLDGETNKDLPTKNSVGTRSFADDIDDLSATEEMNQAERELLALINDTTIEDLSEEHGCPPLPGPSASTHLSIAKPPTYDFTEEEVWTILAQLVSVLSYLHSSIKTGISSEGTVTINHGRLRLDTVFYDPVTRVIKVVPPHLPSNDSSSSALARDIYSIYTISLHLCGIGTCDVQPLESKEYQADLSTLNHRRFSPDLKQFILTLRSLCLHDKPVVSTLLLFKSINDALLPFTHLEFQEQEQATASVQTRTPLEIYRHLKDAASLPNIKRVTDPIAAERAATSQSARSIVHEHADNISELLTVSDNSIFAEYTSVVSAGNTTYPRVASVFRDPSMRETGRLDSSVDLGMSVLCLSSASAGNTMLHRAVLDRDLAAVGRNLGYAKRFNQDGHTALMLCAIENWIEGANILVFHESGLFTKKGHTALYYALELGHHDIARILTDTEGVSTKEPYVDNLNQTDLMRAAIAGDIVAVWSWLPRQHKWQDIYGRTALIYAVESRVSLAIIKLLVPMEAGIEDFSGKTALHHAVEVGSIDVVRLLLNSEKGKSYSSKGLETNYVLSLRVFASELAYLHRKTEIFEAVFAAERPIILRELHITEDSDDTIDGIVDKEYQRLIAAVENYLEFEVFLRVSELENIRRGGYTALMHAAASKYFAIQKGVKRDTYQEYALCNIVKLLLGEVGQHFSAPREALPDSTLISRADTSIIDPFVPGATALIIAAICDDTIVIPILLDHEKGLRDDIQRTALMWAAKYNNIAAAKLLAPHEKALTNGRPYCTALYVAIEHGSEATAKILTPYEGYPDADLASRVQGRHTELMRAAENGDLPGVWSYRFQLGLQNESGYTALMYACIFGDINCILQLRHEENLVAKDGTTARALLEQHWRETNPQIVDMIDVVEVLDDKGRNQLERAIQQRDPELIIRFLHLQDRTREVDGLTVLMQIVELGFTEIVEIVVREYPAQLGRTTRSYLATKVLWEDVTALMIAASHGYDGAVATLAETTEARMRESGKGRTALMAASINGHFSTASLLVDKEARMQNNEGWTALMYAAAYNLDEVIRVLMPAEAQVQMKDGWSALMTAAKNGHLQAVSLLLPYEAGMLKKAKYPALYYAAAHGHTDIVSLLLSEEREERYAYFVLEALSKRRPETAVINLESAISLLQSHMLKKQTLENAAKEDSTSKKLSKVRL</sequence>
<protein>
    <submittedName>
        <fullName evidence="2">Protein 21.1</fullName>
    </submittedName>
</protein>
<feature type="repeat" description="ANK" evidence="1">
    <location>
        <begin position="605"/>
        <end position="627"/>
    </location>
</feature>
<dbReference type="InterPro" id="IPR036770">
    <property type="entry name" value="Ankyrin_rpt-contain_sf"/>
</dbReference>
<dbReference type="Proteomes" id="UP000002488">
    <property type="component" value="Unassembled WGS sequence"/>
</dbReference>
<reference evidence="2 3" key="1">
    <citation type="journal article" date="2009" name="PLoS Pathog.">
        <title>Draft genome sequencing of giardia intestinalis assemblage B isolate GS: is human giardiasis caused by two different species?</title>
        <authorList>
            <person name="Franzen O."/>
            <person name="Jerlstrom-Hultqvist J."/>
            <person name="Castro E."/>
            <person name="Sherwood E."/>
            <person name="Ankarklev J."/>
            <person name="Reiner D.S."/>
            <person name="Palm D."/>
            <person name="Andersson J.O."/>
            <person name="Andersson B."/>
            <person name="Svard S.G."/>
        </authorList>
    </citation>
    <scope>NUCLEOTIDE SEQUENCE [LARGE SCALE GENOMIC DNA]</scope>
    <source>
        <strain evidence="3">ATCC 50581 / GS clone H7</strain>
    </source>
</reference>